<protein>
    <submittedName>
        <fullName evidence="5">Glycoside hydrolase family 16 protein</fullName>
    </submittedName>
</protein>
<feature type="domain" description="GH16" evidence="4">
    <location>
        <begin position="208"/>
        <end position="549"/>
    </location>
</feature>
<dbReference type="PANTHER" id="PTHR10963:SF55">
    <property type="entry name" value="GLYCOSIDE HYDROLASE FAMILY 16 PROTEIN"/>
    <property type="match status" value="1"/>
</dbReference>
<dbReference type="AlphaFoldDB" id="A0A165ECR1"/>
<keyword evidence="3" id="KW-1133">Transmembrane helix</keyword>
<reference evidence="5 6" key="1">
    <citation type="journal article" date="2016" name="Mol. Biol. Evol.">
        <title>Comparative Genomics of Early-Diverging Mushroom-Forming Fungi Provides Insights into the Origins of Lignocellulose Decay Capabilities.</title>
        <authorList>
            <person name="Nagy L.G."/>
            <person name="Riley R."/>
            <person name="Tritt A."/>
            <person name="Adam C."/>
            <person name="Daum C."/>
            <person name="Floudas D."/>
            <person name="Sun H."/>
            <person name="Yadav J.S."/>
            <person name="Pangilinan J."/>
            <person name="Larsson K.H."/>
            <person name="Matsuura K."/>
            <person name="Barry K."/>
            <person name="Labutti K."/>
            <person name="Kuo R."/>
            <person name="Ohm R.A."/>
            <person name="Bhattacharya S.S."/>
            <person name="Shirouzu T."/>
            <person name="Yoshinaga Y."/>
            <person name="Martin F.M."/>
            <person name="Grigoriev I.V."/>
            <person name="Hibbett D.S."/>
        </authorList>
    </citation>
    <scope>NUCLEOTIDE SEQUENCE [LARGE SCALE GENOMIC DNA]</scope>
    <source>
        <strain evidence="5 6">93-53</strain>
    </source>
</reference>
<organism evidence="5 6">
    <name type="scientific">Laetiporus sulphureus 93-53</name>
    <dbReference type="NCBI Taxonomy" id="1314785"/>
    <lineage>
        <taxon>Eukaryota</taxon>
        <taxon>Fungi</taxon>
        <taxon>Dikarya</taxon>
        <taxon>Basidiomycota</taxon>
        <taxon>Agaricomycotina</taxon>
        <taxon>Agaricomycetes</taxon>
        <taxon>Polyporales</taxon>
        <taxon>Laetiporus</taxon>
    </lineage>
</organism>
<proteinExistence type="inferred from homology"/>
<gene>
    <name evidence="5" type="ORF">LAESUDRAFT_653135</name>
</gene>
<sequence length="564" mass="61258">MSANANNPLSPTGTGTAYPSGGAGGYGPIGAGEVDDLGRPYAPYMADATDRSQTPPSPMRGGPGAYGTYHIGGPGLPRTSSVPTINMRAPFLSPASRPGSSLWAPPSYPYGYAPASGSSTALNNYAGAGSFGGGSGYLYPGQYPSYQDIQSQLRKSKPIMPSSRITQKLTVEDKPWLATRSRRERVGYWLTIMGMIIGCGVAGVLIWYNYTGQFYLTDSQLCSVLSEDWSGGLDLSSTWVADNELGGFDHGEFQATTQLSQNLYVSDNELYIMPTLTSDYIDSTSKIFDGYTFKVPDCSTTNTTACEVSSSNSTGAVVNPVMSARISTQGKYSIQYGRVEVVAKIPSGDWLWPAIWMLPVNNTYGAWPMSGEIDIMMARGNPSSYPAQGVDYVRGQLIYGVMASLQTTLYGWWDSKMTPYSEGFHTYSLEWTADWMRIYVDSRLHAMVESKIQGRGGKSFFDRGDYPTTTQNGSSEVVVENIWEQAGGGPNAPFDQEFYLILDVAAGGTNGWFPDSEGDKPWYDGSDTAMREFAEAQSTWAASWPSDAADRAFRVSSVKMWKLC</sequence>
<name>A0A165ECR1_9APHY</name>
<feature type="transmembrane region" description="Helical" evidence="3">
    <location>
        <begin position="186"/>
        <end position="210"/>
    </location>
</feature>
<comment type="similarity">
    <text evidence="1">Belongs to the glycosyl hydrolase 16 family.</text>
</comment>
<dbReference type="GO" id="GO:0004553">
    <property type="term" value="F:hydrolase activity, hydrolyzing O-glycosyl compounds"/>
    <property type="evidence" value="ECO:0007669"/>
    <property type="project" value="InterPro"/>
</dbReference>
<accession>A0A165ECR1</accession>
<dbReference type="GeneID" id="63821425"/>
<dbReference type="Gene3D" id="2.60.120.200">
    <property type="match status" value="1"/>
</dbReference>
<keyword evidence="6" id="KW-1185">Reference proteome</keyword>
<dbReference type="STRING" id="1314785.A0A165ECR1"/>
<keyword evidence="3" id="KW-0812">Transmembrane</keyword>
<evidence type="ECO:0000256" key="3">
    <source>
        <dbReference type="SAM" id="Phobius"/>
    </source>
</evidence>
<dbReference type="InterPro" id="IPR000757">
    <property type="entry name" value="Beta-glucanase-like"/>
</dbReference>
<dbReference type="Proteomes" id="UP000076871">
    <property type="component" value="Unassembled WGS sequence"/>
</dbReference>
<dbReference type="PANTHER" id="PTHR10963">
    <property type="entry name" value="GLYCOSYL HYDROLASE-RELATED"/>
    <property type="match status" value="1"/>
</dbReference>
<feature type="region of interest" description="Disordered" evidence="2">
    <location>
        <begin position="38"/>
        <end position="65"/>
    </location>
</feature>
<dbReference type="InterPro" id="IPR013320">
    <property type="entry name" value="ConA-like_dom_sf"/>
</dbReference>
<dbReference type="RefSeq" id="XP_040764485.1">
    <property type="nucleotide sequence ID" value="XM_040904395.1"/>
</dbReference>
<dbReference type="Pfam" id="PF00722">
    <property type="entry name" value="Glyco_hydro_16"/>
    <property type="match status" value="1"/>
</dbReference>
<evidence type="ECO:0000256" key="1">
    <source>
        <dbReference type="ARBA" id="ARBA00006865"/>
    </source>
</evidence>
<dbReference type="InterPro" id="IPR050546">
    <property type="entry name" value="Glycosyl_Hydrlase_16"/>
</dbReference>
<keyword evidence="5" id="KW-0378">Hydrolase</keyword>
<dbReference type="SUPFAM" id="SSF49899">
    <property type="entry name" value="Concanavalin A-like lectins/glucanases"/>
    <property type="match status" value="1"/>
</dbReference>
<dbReference type="GO" id="GO:0005975">
    <property type="term" value="P:carbohydrate metabolic process"/>
    <property type="evidence" value="ECO:0007669"/>
    <property type="project" value="InterPro"/>
</dbReference>
<dbReference type="EMBL" id="KV427623">
    <property type="protein sequence ID" value="KZT06745.1"/>
    <property type="molecule type" value="Genomic_DNA"/>
</dbReference>
<evidence type="ECO:0000256" key="2">
    <source>
        <dbReference type="SAM" id="MobiDB-lite"/>
    </source>
</evidence>
<evidence type="ECO:0000313" key="5">
    <source>
        <dbReference type="EMBL" id="KZT06745.1"/>
    </source>
</evidence>
<evidence type="ECO:0000313" key="6">
    <source>
        <dbReference type="Proteomes" id="UP000076871"/>
    </source>
</evidence>
<dbReference type="InParanoid" id="A0A165ECR1"/>
<dbReference type="PROSITE" id="PS51762">
    <property type="entry name" value="GH16_2"/>
    <property type="match status" value="1"/>
</dbReference>
<dbReference type="OrthoDB" id="4781at2759"/>
<evidence type="ECO:0000259" key="4">
    <source>
        <dbReference type="PROSITE" id="PS51762"/>
    </source>
</evidence>
<keyword evidence="3" id="KW-0472">Membrane</keyword>